<proteinExistence type="predicted"/>
<feature type="region of interest" description="Disordered" evidence="1">
    <location>
        <begin position="1"/>
        <end position="50"/>
    </location>
</feature>
<organism evidence="2 3">
    <name type="scientific">Apiospora saccharicola</name>
    <dbReference type="NCBI Taxonomy" id="335842"/>
    <lineage>
        <taxon>Eukaryota</taxon>
        <taxon>Fungi</taxon>
        <taxon>Dikarya</taxon>
        <taxon>Ascomycota</taxon>
        <taxon>Pezizomycotina</taxon>
        <taxon>Sordariomycetes</taxon>
        <taxon>Xylariomycetidae</taxon>
        <taxon>Amphisphaeriales</taxon>
        <taxon>Apiosporaceae</taxon>
        <taxon>Apiospora</taxon>
    </lineage>
</organism>
<evidence type="ECO:0000313" key="3">
    <source>
        <dbReference type="Proteomes" id="UP001446871"/>
    </source>
</evidence>
<dbReference type="Proteomes" id="UP001446871">
    <property type="component" value="Unassembled WGS sequence"/>
</dbReference>
<accession>A0ABR1W4N0</accession>
<protein>
    <submittedName>
        <fullName evidence="2">Uncharacterized protein</fullName>
    </submittedName>
</protein>
<gene>
    <name evidence="2" type="ORF">PG996_004636</name>
</gene>
<name>A0ABR1W4N0_9PEZI</name>
<dbReference type="EMBL" id="JAQQWM010000002">
    <property type="protein sequence ID" value="KAK8078466.1"/>
    <property type="molecule type" value="Genomic_DNA"/>
</dbReference>
<evidence type="ECO:0000313" key="2">
    <source>
        <dbReference type="EMBL" id="KAK8078466.1"/>
    </source>
</evidence>
<comment type="caution">
    <text evidence="2">The sequence shown here is derived from an EMBL/GenBank/DDBJ whole genome shotgun (WGS) entry which is preliminary data.</text>
</comment>
<feature type="compositionally biased region" description="Basic and acidic residues" evidence="1">
    <location>
        <begin position="281"/>
        <end position="290"/>
    </location>
</feature>
<keyword evidence="3" id="KW-1185">Reference proteome</keyword>
<feature type="compositionally biased region" description="Basic and acidic residues" evidence="1">
    <location>
        <begin position="20"/>
        <end position="40"/>
    </location>
</feature>
<sequence length="306" mass="33050">MAPAAGNTCSWYGTPASKKAKGEPASKKHKYEPVSKHSKEDEEDCAIEEGHSTPISVRELREAILLNKQAQQERLRARIPDPALHTVHGFVVEPRKAAAAAALAAPANHHRAAADSTSASMAEPSEVALADVNSIVRIHQAANQLAMQRNRLFNVVAADAAVANNTKPPAEARHVTFAPDPKQTKKKARSPPLAPPTPAPSQQKRPTVPAPAPATAPRHIGPNPADLERSPPWTKSYRCSYIAPDCTRCAEEKPCHRSCDGATAWCGGDKRFVPHMRGPSRRPDGREGKPIVEFDLEEVGKDSVKF</sequence>
<feature type="region of interest" description="Disordered" evidence="1">
    <location>
        <begin position="270"/>
        <end position="290"/>
    </location>
</feature>
<evidence type="ECO:0000256" key="1">
    <source>
        <dbReference type="SAM" id="MobiDB-lite"/>
    </source>
</evidence>
<reference evidence="2 3" key="1">
    <citation type="submission" date="2023-01" db="EMBL/GenBank/DDBJ databases">
        <title>Analysis of 21 Apiospora genomes using comparative genomics revels a genus with tremendous synthesis potential of carbohydrate active enzymes and secondary metabolites.</title>
        <authorList>
            <person name="Sorensen T."/>
        </authorList>
    </citation>
    <scope>NUCLEOTIDE SEQUENCE [LARGE SCALE GENOMIC DNA]</scope>
    <source>
        <strain evidence="2 3">CBS 83171</strain>
    </source>
</reference>
<feature type="region of interest" description="Disordered" evidence="1">
    <location>
        <begin position="167"/>
        <end position="229"/>
    </location>
</feature>